<dbReference type="EMBL" id="JBBMFS010000001">
    <property type="protein sequence ID" value="MEQ2553588.1"/>
    <property type="molecule type" value="Genomic_DNA"/>
</dbReference>
<accession>A0ABV1H1M6</accession>
<gene>
    <name evidence="2" type="ORF">WMO37_00965</name>
</gene>
<dbReference type="Proteomes" id="UP001546774">
    <property type="component" value="Unassembled WGS sequence"/>
</dbReference>
<organism evidence="2 3">
    <name type="scientific">Lachnospira intestinalis</name>
    <dbReference type="NCBI Taxonomy" id="3133158"/>
    <lineage>
        <taxon>Bacteria</taxon>
        <taxon>Bacillati</taxon>
        <taxon>Bacillota</taxon>
        <taxon>Clostridia</taxon>
        <taxon>Lachnospirales</taxon>
        <taxon>Lachnospiraceae</taxon>
        <taxon>Lachnospira</taxon>
    </lineage>
</organism>
<dbReference type="InterPro" id="IPR043770">
    <property type="entry name" value="DUF5716_C"/>
</dbReference>
<dbReference type="Pfam" id="PF18980">
    <property type="entry name" value="DUF5716_C"/>
    <property type="match status" value="1"/>
</dbReference>
<keyword evidence="3" id="KW-1185">Reference proteome</keyword>
<reference evidence="2" key="1">
    <citation type="submission" date="2024-03" db="EMBL/GenBank/DDBJ databases">
        <title>Human intestinal bacterial collection.</title>
        <authorList>
            <person name="Pauvert C."/>
            <person name="Hitch T.C.A."/>
            <person name="Clavel T."/>
        </authorList>
    </citation>
    <scope>NUCLEOTIDE SEQUENCE [LARGE SCALE GENOMIC DNA]</scope>
    <source>
        <strain evidence="2">CLA-AA-H89B</strain>
    </source>
</reference>
<feature type="domain" description="DUF5716" evidence="1">
    <location>
        <begin position="76"/>
        <end position="377"/>
    </location>
</feature>
<name>A0ABV1H1M6_9FIRM</name>
<protein>
    <submittedName>
        <fullName evidence="2">DUF5716 family protein</fullName>
    </submittedName>
</protein>
<proteinExistence type="predicted"/>
<evidence type="ECO:0000313" key="3">
    <source>
        <dbReference type="Proteomes" id="UP001546774"/>
    </source>
</evidence>
<evidence type="ECO:0000259" key="1">
    <source>
        <dbReference type="Pfam" id="PF18980"/>
    </source>
</evidence>
<sequence>MIVGIDIGQESSQICYYDEQQRQPVSVSVVNSVDNRQKYQFGFMLSGANQDNLKELLCTLLALLPKNGRKAGERDSICVTVSDFSKPVLEKLSAAVQLTGYAKENWSFISHEEAYAYYAFSQKKELYVNGAVLLDYREDGLHTHYMTIVKKSGQEMIPEESHVYSSEMICSVPQRRKTLAQAEKELIHCVQDALKDKIVSAVYLTGAGFEAENLPKELTHVLCARRKAFAGQNLFVKGAAYAALKEDTSAGHSSGRLLACRNRITTGLELNIKERGEEKRFRMVRPGTNWYEAGRSVELILEDMRTIPVILHRCDTGHEWTQEIDISAIPFRQGRMTRVAFEVRFDSDSHCVVRIEDMGFGGFVKSSGVVVEEEINLETDKIAQKEE</sequence>
<evidence type="ECO:0000313" key="2">
    <source>
        <dbReference type="EMBL" id="MEQ2553588.1"/>
    </source>
</evidence>
<comment type="caution">
    <text evidence="2">The sequence shown here is derived from an EMBL/GenBank/DDBJ whole genome shotgun (WGS) entry which is preliminary data.</text>
</comment>